<name>A0AAV6I0H9_9ERIC</name>
<dbReference type="SUPFAM" id="SSF52047">
    <property type="entry name" value="RNI-like"/>
    <property type="match status" value="1"/>
</dbReference>
<dbReference type="SMART" id="SM00579">
    <property type="entry name" value="FBD"/>
    <property type="match status" value="1"/>
</dbReference>
<dbReference type="Gene3D" id="3.80.10.10">
    <property type="entry name" value="Ribonuclease Inhibitor"/>
    <property type="match status" value="1"/>
</dbReference>
<reference evidence="2" key="1">
    <citation type="submission" date="2020-08" db="EMBL/GenBank/DDBJ databases">
        <title>Plant Genome Project.</title>
        <authorList>
            <person name="Zhang R.-G."/>
        </authorList>
    </citation>
    <scope>NUCLEOTIDE SEQUENCE</scope>
    <source>
        <strain evidence="2">WSP0</strain>
        <tissue evidence="2">Leaf</tissue>
    </source>
</reference>
<keyword evidence="3" id="KW-1185">Reference proteome</keyword>
<dbReference type="Proteomes" id="UP000823749">
    <property type="component" value="Chromosome 12"/>
</dbReference>
<dbReference type="SUPFAM" id="SSF81383">
    <property type="entry name" value="F-box domain"/>
    <property type="match status" value="1"/>
</dbReference>
<dbReference type="PANTHER" id="PTHR31639">
    <property type="entry name" value="F-BOX PROTEIN-LIKE"/>
    <property type="match status" value="1"/>
</dbReference>
<dbReference type="Gene3D" id="1.20.1280.50">
    <property type="match status" value="1"/>
</dbReference>
<evidence type="ECO:0000259" key="1">
    <source>
        <dbReference type="PROSITE" id="PS50181"/>
    </source>
</evidence>
<dbReference type="InterPro" id="IPR032675">
    <property type="entry name" value="LRR_dom_sf"/>
</dbReference>
<sequence>MKRKKRSTSDIISYLPSNVTENILKDLPLRDAVRTSVLSRKWRYKWVTLPELVINDKFFLEGWDDEKVKAVIYQVLLFHRGPLIKFTLRYPPFESCLDINNWIFVLSTKNIQDFTFYLQGGLCHEIPCHFYSFMKLRDLNVAKCVFKPPPTFKGFSRLVNLIFVDVTISSEMRGLFISSCPLLERLQLTDCAAFDSLEINAPNLKYFGFFGIFESVSLENTPCLAEISVTLVSWYTPLEQPEEETDSEWVKFFRSLPAIEDMHLDRSFLELQEVEIRHFSGADPEMLFVKILLAYSVVLKKMVIWHEHEMSDKKGFAMVKELTRFPRASSDAELIVDANVPTG</sequence>
<dbReference type="InterPro" id="IPR006566">
    <property type="entry name" value="FBD"/>
</dbReference>
<proteinExistence type="predicted"/>
<evidence type="ECO:0000313" key="2">
    <source>
        <dbReference type="EMBL" id="KAG5521290.1"/>
    </source>
</evidence>
<dbReference type="Pfam" id="PF24758">
    <property type="entry name" value="LRR_At5g56370"/>
    <property type="match status" value="1"/>
</dbReference>
<dbReference type="InterPro" id="IPR036047">
    <property type="entry name" value="F-box-like_dom_sf"/>
</dbReference>
<accession>A0AAV6I0H9</accession>
<evidence type="ECO:0000313" key="3">
    <source>
        <dbReference type="Proteomes" id="UP000823749"/>
    </source>
</evidence>
<dbReference type="PANTHER" id="PTHR31639:SF312">
    <property type="entry name" value="CYCLIN-LIKE F-BOX"/>
    <property type="match status" value="1"/>
</dbReference>
<gene>
    <name evidence="2" type="ORF">RHGRI_033744</name>
</gene>
<dbReference type="InterPro" id="IPR055411">
    <property type="entry name" value="LRR_FXL15/At3g58940/PEG3-like"/>
</dbReference>
<feature type="domain" description="F-box" evidence="1">
    <location>
        <begin position="9"/>
        <end position="62"/>
    </location>
</feature>
<protein>
    <recommendedName>
        <fullName evidence="1">F-box domain-containing protein</fullName>
    </recommendedName>
</protein>
<dbReference type="Pfam" id="PF00646">
    <property type="entry name" value="F-box"/>
    <property type="match status" value="1"/>
</dbReference>
<dbReference type="AlphaFoldDB" id="A0AAV6I0H9"/>
<dbReference type="PROSITE" id="PS50181">
    <property type="entry name" value="FBOX"/>
    <property type="match status" value="1"/>
</dbReference>
<dbReference type="InterPro" id="IPR001810">
    <property type="entry name" value="F-box_dom"/>
</dbReference>
<comment type="caution">
    <text evidence="2">The sequence shown here is derived from an EMBL/GenBank/DDBJ whole genome shotgun (WGS) entry which is preliminary data.</text>
</comment>
<organism evidence="2 3">
    <name type="scientific">Rhododendron griersonianum</name>
    <dbReference type="NCBI Taxonomy" id="479676"/>
    <lineage>
        <taxon>Eukaryota</taxon>
        <taxon>Viridiplantae</taxon>
        <taxon>Streptophyta</taxon>
        <taxon>Embryophyta</taxon>
        <taxon>Tracheophyta</taxon>
        <taxon>Spermatophyta</taxon>
        <taxon>Magnoliopsida</taxon>
        <taxon>eudicotyledons</taxon>
        <taxon>Gunneridae</taxon>
        <taxon>Pentapetalae</taxon>
        <taxon>asterids</taxon>
        <taxon>Ericales</taxon>
        <taxon>Ericaceae</taxon>
        <taxon>Ericoideae</taxon>
        <taxon>Rhodoreae</taxon>
        <taxon>Rhododendron</taxon>
    </lineage>
</organism>
<dbReference type="EMBL" id="JACTNZ010000012">
    <property type="protein sequence ID" value="KAG5521290.1"/>
    <property type="molecule type" value="Genomic_DNA"/>
</dbReference>